<organism evidence="2 3">
    <name type="scientific">Clostridium botulinum</name>
    <dbReference type="NCBI Taxonomy" id="1491"/>
    <lineage>
        <taxon>Bacteria</taxon>
        <taxon>Bacillati</taxon>
        <taxon>Bacillota</taxon>
        <taxon>Clostridia</taxon>
        <taxon>Eubacteriales</taxon>
        <taxon>Clostridiaceae</taxon>
        <taxon>Clostridium</taxon>
    </lineage>
</organism>
<dbReference type="AlphaFoldDB" id="A0A6B4JL49"/>
<keyword evidence="1" id="KW-0238">DNA-binding</keyword>
<proteinExistence type="predicted"/>
<dbReference type="PROSITE" id="PS50943">
    <property type="entry name" value="HTH_CROC1"/>
    <property type="match status" value="1"/>
</dbReference>
<comment type="caution">
    <text evidence="2">The sequence shown here is derived from an EMBL/GenBank/DDBJ whole genome shotgun (WGS) entry which is preliminary data.</text>
</comment>
<dbReference type="SUPFAM" id="SSF47413">
    <property type="entry name" value="lambda repressor-like DNA-binding domains"/>
    <property type="match status" value="1"/>
</dbReference>
<reference evidence="2 3" key="1">
    <citation type="submission" date="2019-04" db="EMBL/GenBank/DDBJ databases">
        <title>Genome sequencing of Clostridium botulinum Groups I-IV and Clostridium butyricum.</title>
        <authorList>
            <person name="Brunt J."/>
            <person name="Van Vliet A.H.M."/>
            <person name="Stringer S.C."/>
            <person name="Carter A.T."/>
            <person name="Peck M.W."/>
        </authorList>
    </citation>
    <scope>NUCLEOTIDE SEQUENCE [LARGE SCALE GENOMIC DNA]</scope>
    <source>
        <strain evidence="2 3">BL81</strain>
    </source>
</reference>
<dbReference type="PANTHER" id="PTHR46558:SF11">
    <property type="entry name" value="HTH-TYPE TRANSCRIPTIONAL REGULATOR XRE"/>
    <property type="match status" value="1"/>
</dbReference>
<dbReference type="SMART" id="SM00530">
    <property type="entry name" value="HTH_XRE"/>
    <property type="match status" value="1"/>
</dbReference>
<dbReference type="Gene3D" id="1.10.260.40">
    <property type="entry name" value="lambda repressor-like DNA-binding domains"/>
    <property type="match status" value="1"/>
</dbReference>
<dbReference type="PANTHER" id="PTHR46558">
    <property type="entry name" value="TRACRIPTIONAL REGULATORY PROTEIN-RELATED-RELATED"/>
    <property type="match status" value="1"/>
</dbReference>
<dbReference type="Pfam" id="PF01381">
    <property type="entry name" value="HTH_3"/>
    <property type="match status" value="1"/>
</dbReference>
<dbReference type="Proteomes" id="UP000486903">
    <property type="component" value="Unassembled WGS sequence"/>
</dbReference>
<dbReference type="InterPro" id="IPR010982">
    <property type="entry name" value="Lambda_DNA-bd_dom_sf"/>
</dbReference>
<protein>
    <submittedName>
        <fullName evidence="2">Helix-turn-helix transcriptional regulator</fullName>
    </submittedName>
</protein>
<sequence length="92" mass="10833">MLGERLKELRDERELKQEDVAAKLNIGRSTYANYETERAEPGIAVLKDIASFYNVSIDFLCGYTNIREPYIKDKRKSEYINDCLKTYEKFLK</sequence>
<accession>A0A6B4JL49</accession>
<dbReference type="CDD" id="cd00093">
    <property type="entry name" value="HTH_XRE"/>
    <property type="match status" value="1"/>
</dbReference>
<dbReference type="RefSeq" id="WP_003369453.1">
    <property type="nucleotide sequence ID" value="NZ_JACBBA010000001.1"/>
</dbReference>
<dbReference type="InterPro" id="IPR001387">
    <property type="entry name" value="Cro/C1-type_HTH"/>
</dbReference>
<evidence type="ECO:0000256" key="1">
    <source>
        <dbReference type="ARBA" id="ARBA00023125"/>
    </source>
</evidence>
<dbReference type="GO" id="GO:0003677">
    <property type="term" value="F:DNA binding"/>
    <property type="evidence" value="ECO:0007669"/>
    <property type="project" value="UniProtKB-KW"/>
</dbReference>
<dbReference type="EMBL" id="SXFB01000001">
    <property type="protein sequence ID" value="NFV25094.1"/>
    <property type="molecule type" value="Genomic_DNA"/>
</dbReference>
<evidence type="ECO:0000313" key="3">
    <source>
        <dbReference type="Proteomes" id="UP000486903"/>
    </source>
</evidence>
<evidence type="ECO:0000313" key="2">
    <source>
        <dbReference type="EMBL" id="NFV25094.1"/>
    </source>
</evidence>
<gene>
    <name evidence="2" type="ORF">FDG31_02755</name>
</gene>
<name>A0A6B4JL49_CLOBO</name>